<gene>
    <name evidence="2" type="ORF">JDV02_007951</name>
</gene>
<evidence type="ECO:0000313" key="2">
    <source>
        <dbReference type="EMBL" id="UNI22023.1"/>
    </source>
</evidence>
<evidence type="ECO:0000313" key="3">
    <source>
        <dbReference type="Proteomes" id="UP000829364"/>
    </source>
</evidence>
<feature type="region of interest" description="Disordered" evidence="1">
    <location>
        <begin position="82"/>
        <end position="101"/>
    </location>
</feature>
<sequence>MPAAAIHQYHRRHHHQHNHAIRIHIHHIHGSGVPRRDKAMRSTGSLAISNSTWRAEYCCNQVWHQWIDGAVPASRRRWSITPSIPSAPGQETTFKSLMGPI</sequence>
<dbReference type="KEGG" id="ptkz:JDV02_007951"/>
<evidence type="ECO:0000256" key="1">
    <source>
        <dbReference type="SAM" id="MobiDB-lite"/>
    </source>
</evidence>
<protein>
    <submittedName>
        <fullName evidence="2">Uncharacterized protein</fullName>
    </submittedName>
</protein>
<feature type="compositionally biased region" description="Polar residues" evidence="1">
    <location>
        <begin position="82"/>
        <end position="95"/>
    </location>
</feature>
<dbReference type="Proteomes" id="UP000829364">
    <property type="component" value="Chromosome 7"/>
</dbReference>
<dbReference type="RefSeq" id="XP_047845504.1">
    <property type="nucleotide sequence ID" value="XM_047989502.1"/>
</dbReference>
<keyword evidence="3" id="KW-1185">Reference proteome</keyword>
<organism evidence="2 3">
    <name type="scientific">Purpureocillium takamizusanense</name>
    <dbReference type="NCBI Taxonomy" id="2060973"/>
    <lineage>
        <taxon>Eukaryota</taxon>
        <taxon>Fungi</taxon>
        <taxon>Dikarya</taxon>
        <taxon>Ascomycota</taxon>
        <taxon>Pezizomycotina</taxon>
        <taxon>Sordariomycetes</taxon>
        <taxon>Hypocreomycetidae</taxon>
        <taxon>Hypocreales</taxon>
        <taxon>Ophiocordycipitaceae</taxon>
        <taxon>Purpureocillium</taxon>
    </lineage>
</organism>
<dbReference type="EMBL" id="CP086360">
    <property type="protein sequence ID" value="UNI22023.1"/>
    <property type="molecule type" value="Genomic_DNA"/>
</dbReference>
<proteinExistence type="predicted"/>
<dbReference type="AlphaFoldDB" id="A0A9Q8VDU5"/>
<reference evidence="2" key="1">
    <citation type="submission" date="2021-11" db="EMBL/GenBank/DDBJ databases">
        <title>Purpureocillium_takamizusanense_genome.</title>
        <authorList>
            <person name="Nguyen N.-H."/>
        </authorList>
    </citation>
    <scope>NUCLEOTIDE SEQUENCE</scope>
    <source>
        <strain evidence="2">PT3</strain>
    </source>
</reference>
<dbReference type="GeneID" id="72069899"/>
<accession>A0A9Q8VDU5</accession>
<name>A0A9Q8VDU5_9HYPO</name>